<dbReference type="InterPro" id="IPR013230">
    <property type="entry name" value="Peptidase_M15A_C"/>
</dbReference>
<keyword evidence="1" id="KW-0732">Signal</keyword>
<dbReference type="OrthoDB" id="5418604at2"/>
<protein>
    <submittedName>
        <fullName evidence="3">Peptidase M15A</fullName>
    </submittedName>
</protein>
<keyword evidence="4" id="KW-1185">Reference proteome</keyword>
<dbReference type="Pfam" id="PF08291">
    <property type="entry name" value="Peptidase_M15_3"/>
    <property type="match status" value="1"/>
</dbReference>
<comment type="caution">
    <text evidence="3">The sequence shown here is derived from an EMBL/GenBank/DDBJ whole genome shotgun (WGS) entry which is preliminary data.</text>
</comment>
<dbReference type="InterPro" id="IPR009045">
    <property type="entry name" value="Zn_M74/Hedgehog-like"/>
</dbReference>
<evidence type="ECO:0000313" key="3">
    <source>
        <dbReference type="EMBL" id="PZV35990.1"/>
    </source>
</evidence>
<dbReference type="PROSITE" id="PS51257">
    <property type="entry name" value="PROKAR_LIPOPROTEIN"/>
    <property type="match status" value="1"/>
</dbReference>
<evidence type="ECO:0000313" key="4">
    <source>
        <dbReference type="Proteomes" id="UP000248616"/>
    </source>
</evidence>
<feature type="chain" id="PRO_5016165590" evidence="1">
    <location>
        <begin position="32"/>
        <end position="414"/>
    </location>
</feature>
<dbReference type="AlphaFoldDB" id="A0A2W7BYT0"/>
<proteinExistence type="predicted"/>
<dbReference type="Proteomes" id="UP000248616">
    <property type="component" value="Unassembled WGS sequence"/>
</dbReference>
<accession>A0A2W7BYT0</accession>
<dbReference type="SUPFAM" id="SSF55166">
    <property type="entry name" value="Hedgehog/DD-peptidase"/>
    <property type="match status" value="1"/>
</dbReference>
<evidence type="ECO:0000256" key="1">
    <source>
        <dbReference type="SAM" id="SignalP"/>
    </source>
</evidence>
<gene>
    <name evidence="3" type="ORF">B5V02_22420</name>
</gene>
<name>A0A2W7BYT0_9HYPH</name>
<sequence>MKSAGWSLAKGERRAIVAALCSVLLASCTSAGDPTMSVGMPGYNATASDISAASNGKTTTVTDSTQTTTEQTTVMTASDTALPEKVAYVPVAKPQAAFPLTTPAGAETIAGQTPQPLQQPAQTAQQNDAVAQQIAAADAGVNAPKPAAAPAMDNPVYVTAGEMPQVDAPKKKGFLASMFGATPASAAPAPLINTRSGEQPASQAKPEPAAAKPIITLASADSTAKPVQLASTGGETGHITGSDALPGVRQTALFEIKRKSGLDDESDVDLNEDEGPIGGSYQVASAAGMARLAPNGLLKQNESVDVACLKPSLVRVLKTIEGHYGRKMTVTSGYRDPARNRRANGAKNSLHMYCAAADIQVPGVSKWELASYIRSMPGRGGVGTYCHTESVHVDVGPERDWNWRCRRRSGGGDG</sequence>
<evidence type="ECO:0000259" key="2">
    <source>
        <dbReference type="Pfam" id="PF08291"/>
    </source>
</evidence>
<dbReference type="Gene3D" id="3.30.1380.10">
    <property type="match status" value="1"/>
</dbReference>
<feature type="domain" description="Peptidase M15A C-terminal" evidence="2">
    <location>
        <begin position="291"/>
        <end position="394"/>
    </location>
</feature>
<reference evidence="4" key="1">
    <citation type="submission" date="2017-03" db="EMBL/GenBank/DDBJ databases">
        <authorList>
            <person name="Safronova V.I."/>
            <person name="Sazanova A.L."/>
            <person name="Chirak E.R."/>
        </authorList>
    </citation>
    <scope>NUCLEOTIDE SEQUENCE [LARGE SCALE GENOMIC DNA]</scope>
    <source>
        <strain evidence="4">Ach-343</strain>
    </source>
</reference>
<feature type="signal peptide" evidence="1">
    <location>
        <begin position="1"/>
        <end position="31"/>
    </location>
</feature>
<dbReference type="EMBL" id="MZXV01000051">
    <property type="protein sequence ID" value="PZV35990.1"/>
    <property type="molecule type" value="Genomic_DNA"/>
</dbReference>
<organism evidence="3 4">
    <name type="scientific">Mesorhizobium kowhaii</name>
    <dbReference type="NCBI Taxonomy" id="1300272"/>
    <lineage>
        <taxon>Bacteria</taxon>
        <taxon>Pseudomonadati</taxon>
        <taxon>Pseudomonadota</taxon>
        <taxon>Alphaproteobacteria</taxon>
        <taxon>Hyphomicrobiales</taxon>
        <taxon>Phyllobacteriaceae</taxon>
        <taxon>Mesorhizobium</taxon>
    </lineage>
</organism>